<dbReference type="RefSeq" id="WP_088602561.1">
    <property type="nucleotide sequence ID" value="NZ_NJIH01000003.1"/>
</dbReference>
<sequence length="178" mass="19076">MTNWIQQGNAHVLGDNVPHDGGMISFDKVIGRVIDPEELTPLLFKEVDPTLASRIGPGDFIVAGKNFLAGKAHNNALYALKALGVGILCESMGVRAYQGVYNLPVLCLKDCKDISHLIGDGDALQVNYQTGEVRNLSSGQDYSFSPMPTGVQSIIEQGGTLGMLTQHLKNNPQLGELA</sequence>
<organism evidence="1 2">
    <name type="scientific">Candidimonas nitroreducens</name>
    <dbReference type="NCBI Taxonomy" id="683354"/>
    <lineage>
        <taxon>Bacteria</taxon>
        <taxon>Pseudomonadati</taxon>
        <taxon>Pseudomonadota</taxon>
        <taxon>Betaproteobacteria</taxon>
        <taxon>Burkholderiales</taxon>
        <taxon>Alcaligenaceae</taxon>
        <taxon>Candidimonas</taxon>
    </lineage>
</organism>
<evidence type="ECO:0008006" key="3">
    <source>
        <dbReference type="Google" id="ProtNLM"/>
    </source>
</evidence>
<proteinExistence type="predicted"/>
<evidence type="ECO:0000313" key="1">
    <source>
        <dbReference type="EMBL" id="OWT63981.1"/>
    </source>
</evidence>
<keyword evidence="2" id="KW-1185">Reference proteome</keyword>
<protein>
    <recommendedName>
        <fullName evidence="3">3-isopropylmalate dehydratase</fullName>
    </recommendedName>
</protein>
<reference evidence="2" key="1">
    <citation type="submission" date="2017-06" db="EMBL/GenBank/DDBJ databases">
        <title>Herbaspirillum phytohormonus sp. nov., isolated from the root nodule of Robinia pseudoacacia in lead-zinc mine.</title>
        <authorList>
            <person name="Fan M."/>
            <person name="Lin Y."/>
        </authorList>
    </citation>
    <scope>NUCLEOTIDE SEQUENCE [LARGE SCALE GENOMIC DNA]</scope>
    <source>
        <strain evidence="2">SC-089</strain>
    </source>
</reference>
<dbReference type="Proteomes" id="UP000214603">
    <property type="component" value="Unassembled WGS sequence"/>
</dbReference>
<dbReference type="InterPro" id="IPR015928">
    <property type="entry name" value="Aconitase/3IPM_dehydase_swvl"/>
</dbReference>
<comment type="caution">
    <text evidence="1">The sequence shown here is derived from an EMBL/GenBank/DDBJ whole genome shotgun (WGS) entry which is preliminary data.</text>
</comment>
<gene>
    <name evidence="1" type="ORF">CEY11_06690</name>
</gene>
<dbReference type="Gene3D" id="3.20.19.10">
    <property type="entry name" value="Aconitase, domain 4"/>
    <property type="match status" value="1"/>
</dbReference>
<dbReference type="AlphaFoldDB" id="A0A225MWM6"/>
<dbReference type="OrthoDB" id="8717467at2"/>
<dbReference type="EMBL" id="NJIH01000003">
    <property type="protein sequence ID" value="OWT63981.1"/>
    <property type="molecule type" value="Genomic_DNA"/>
</dbReference>
<dbReference type="SUPFAM" id="SSF52016">
    <property type="entry name" value="LeuD/IlvD-like"/>
    <property type="match status" value="1"/>
</dbReference>
<evidence type="ECO:0000313" key="2">
    <source>
        <dbReference type="Proteomes" id="UP000214603"/>
    </source>
</evidence>
<name>A0A225MWM6_9BURK</name>
<accession>A0A225MWM6</accession>